<evidence type="ECO:0000313" key="2">
    <source>
        <dbReference type="Proteomes" id="UP000317344"/>
    </source>
</evidence>
<gene>
    <name evidence="1" type="ORF">FO059_14335</name>
</gene>
<reference evidence="1 2" key="2">
    <citation type="submission" date="2019-07" db="EMBL/GenBank/DDBJ databases">
        <authorList>
            <person name="Huang Y."/>
        </authorList>
    </citation>
    <scope>NUCLEOTIDE SEQUENCE [LARGE SCALE GENOMIC DNA]</scope>
    <source>
        <strain evidence="1 2">HY188</strain>
    </source>
</reference>
<protein>
    <submittedName>
        <fullName evidence="1">DUF2993 domain-containing protein</fullName>
    </submittedName>
</protein>
<proteinExistence type="predicted"/>
<keyword evidence="2" id="KW-1185">Reference proteome</keyword>
<dbReference type="OrthoDB" id="4201904at2"/>
<dbReference type="RefSeq" id="WP_143909676.1">
    <property type="nucleotide sequence ID" value="NZ_CP041765.1"/>
</dbReference>
<organism evidence="1 2">
    <name type="scientific">Tomitella fengzijianii</name>
    <dbReference type="NCBI Taxonomy" id="2597660"/>
    <lineage>
        <taxon>Bacteria</taxon>
        <taxon>Bacillati</taxon>
        <taxon>Actinomycetota</taxon>
        <taxon>Actinomycetes</taxon>
        <taxon>Mycobacteriales</taxon>
        <taxon>Tomitella</taxon>
    </lineage>
</organism>
<name>A0A516X5E6_9ACTN</name>
<dbReference type="Proteomes" id="UP000317344">
    <property type="component" value="Chromosome"/>
</dbReference>
<reference evidence="1 2" key="1">
    <citation type="submission" date="2019-07" db="EMBL/GenBank/DDBJ databases">
        <title>Tomitella cavernea sp. nov., an actinomycete isolated from soil.</title>
        <authorList>
            <person name="Cheng J."/>
        </authorList>
    </citation>
    <scope>NUCLEOTIDE SEQUENCE [LARGE SCALE GENOMIC DNA]</scope>
    <source>
        <strain evidence="1 2">HY188</strain>
    </source>
</reference>
<dbReference type="InterPro" id="IPR021373">
    <property type="entry name" value="DUF2993"/>
</dbReference>
<dbReference type="KEGG" id="toy:FO059_14335"/>
<dbReference type="AlphaFoldDB" id="A0A516X5E6"/>
<sequence length="254" mass="25883">MTTRAPSRTPRRRRHTALLVTIGIVVALVAVAVGGEFYARDRVGSCVATAMGQEVDGDVDVSLGATPLLLTPITGTVSSISVNSDSINLAGPGEASMRGLQLRSTIHDISLPEGDGTGTVGSSEASVSWANDDMLASLQTLPFGMLISGVTTDPATGTIDVAVAGGLGSMSLTPRIEGGVVTMQASDITAFGIGLPTGGAQQIIDLLTRNLAEYPLQMQPTSVDVTDQGLQVKLQGGPAPLTTADGPKVDCSII</sequence>
<accession>A0A516X5E6</accession>
<dbReference type="EMBL" id="CP041765">
    <property type="protein sequence ID" value="QDQ98270.1"/>
    <property type="molecule type" value="Genomic_DNA"/>
</dbReference>
<dbReference type="Pfam" id="PF11209">
    <property type="entry name" value="LmeA"/>
    <property type="match status" value="1"/>
</dbReference>
<evidence type="ECO:0000313" key="1">
    <source>
        <dbReference type="EMBL" id="QDQ98270.1"/>
    </source>
</evidence>